<proteinExistence type="predicted"/>
<accession>A0A494XQA9</accession>
<gene>
    <name evidence="1" type="ORF">D7S86_20750</name>
</gene>
<dbReference type="Proteomes" id="UP000270342">
    <property type="component" value="Unassembled WGS sequence"/>
</dbReference>
<reference evidence="1 2" key="1">
    <citation type="submission" date="2018-10" db="EMBL/GenBank/DDBJ databases">
        <title>Robbsia sp. DHC34, isolated from soil.</title>
        <authorList>
            <person name="Gao Z.-H."/>
            <person name="Qiu L.-H."/>
        </authorList>
    </citation>
    <scope>NUCLEOTIDE SEQUENCE [LARGE SCALE GENOMIC DNA]</scope>
    <source>
        <strain evidence="1 2">DHC34</strain>
    </source>
</reference>
<organism evidence="1 2">
    <name type="scientific">Pararobbsia silviterrae</name>
    <dbReference type="NCBI Taxonomy" id="1792498"/>
    <lineage>
        <taxon>Bacteria</taxon>
        <taxon>Pseudomonadati</taxon>
        <taxon>Pseudomonadota</taxon>
        <taxon>Betaproteobacteria</taxon>
        <taxon>Burkholderiales</taxon>
        <taxon>Burkholderiaceae</taxon>
        <taxon>Pararobbsia</taxon>
    </lineage>
</organism>
<evidence type="ECO:0000313" key="1">
    <source>
        <dbReference type="EMBL" id="RKP49713.1"/>
    </source>
</evidence>
<protein>
    <submittedName>
        <fullName evidence="1">Uncharacterized protein</fullName>
    </submittedName>
</protein>
<dbReference type="AlphaFoldDB" id="A0A494XQA9"/>
<keyword evidence="2" id="KW-1185">Reference proteome</keyword>
<comment type="caution">
    <text evidence="1">The sequence shown here is derived from an EMBL/GenBank/DDBJ whole genome shotgun (WGS) entry which is preliminary data.</text>
</comment>
<evidence type="ECO:0000313" key="2">
    <source>
        <dbReference type="Proteomes" id="UP000270342"/>
    </source>
</evidence>
<sequence>MTAASALAKRPATCGCASVVHHAIDGLDALRRRLRDACRIVSRARSARNPRAILRQAVRD</sequence>
<name>A0A494XQA9_9BURK</name>
<dbReference type="EMBL" id="RBZU01000010">
    <property type="protein sequence ID" value="RKP49713.1"/>
    <property type="molecule type" value="Genomic_DNA"/>
</dbReference>